<feature type="domain" description="GGDEF" evidence="2">
    <location>
        <begin position="486"/>
        <end position="622"/>
    </location>
</feature>
<dbReference type="Gene3D" id="3.30.70.270">
    <property type="match status" value="1"/>
</dbReference>
<feature type="transmembrane region" description="Helical" evidence="1">
    <location>
        <begin position="103"/>
        <end position="122"/>
    </location>
</feature>
<keyword evidence="4" id="KW-1185">Reference proteome</keyword>
<feature type="transmembrane region" description="Helical" evidence="1">
    <location>
        <begin position="12"/>
        <end position="33"/>
    </location>
</feature>
<sequence>MKIHKAADMNSLILKYVVIVIMAVCGFFSDFIIQQINMTFFLSVSSIFIFLIIGLSTSSASLVIVTLLNCALIAVNGFNLFTVIQTIEIYYVWVLYKSGRKNIILEVVVYGLCFSLPLIFVTGYNNASISVESAFYIALFFMNRVFNALISKMVLDYIPMERIISYTHSRPKAVTLTNLVTQVSIASIVVPILLFSIATNASNQEQISESAVTDLKSASEYINKKLTAWTVQEMRDLKLLKPIQVYDLIDMVQIYVSRADNSVNFYLLDLDNKIITSEHTADFMKDGLNWIGDGSFSEVEPDIYKWTAPRDSRFIIKDYTRDTAFFYVTSIDKFKTIIAVSGTAYDDKSINFYMSLLKLIVPISLFVGVFFIIMKRFMLNSIFELISITSGLPQKLKNNENIEFEKSNIYEIDSLTTNFRMMVDNLSSMIQNVEAANKKLLESERLLYDQAHFDSLTGLPNRPYFIKKVENDISNFYTDERFAGKQGIAFFFIDLDKFKAVNDTYGHSAGDKLLKQVANIMNSVLMDYESTSSLVARMGGDEFVIEYIYDNKEDIAGLANSLIAAINKPKQIDSIVLTPGTSIGICVFPEDGEDIDSIFLKSDSSMYKAKNSGGNKFYFYSKL</sequence>
<dbReference type="PANTHER" id="PTHR46663">
    <property type="entry name" value="DIGUANYLATE CYCLASE DGCT-RELATED"/>
    <property type="match status" value="1"/>
</dbReference>
<dbReference type="InterPro" id="IPR000160">
    <property type="entry name" value="GGDEF_dom"/>
</dbReference>
<keyword evidence="1" id="KW-0812">Transmembrane</keyword>
<evidence type="ECO:0000313" key="3">
    <source>
        <dbReference type="EMBL" id="PYG86995.1"/>
    </source>
</evidence>
<accession>A0A318XII2</accession>
<feature type="transmembrane region" description="Helical" evidence="1">
    <location>
        <begin position="176"/>
        <end position="198"/>
    </location>
</feature>
<protein>
    <submittedName>
        <fullName evidence="3">Diguanylate cyclase (GGDEF)-like protein</fullName>
    </submittedName>
</protein>
<evidence type="ECO:0000256" key="1">
    <source>
        <dbReference type="SAM" id="Phobius"/>
    </source>
</evidence>
<evidence type="ECO:0000259" key="2">
    <source>
        <dbReference type="PROSITE" id="PS50887"/>
    </source>
</evidence>
<evidence type="ECO:0000313" key="4">
    <source>
        <dbReference type="Proteomes" id="UP000248132"/>
    </source>
</evidence>
<dbReference type="PROSITE" id="PS50887">
    <property type="entry name" value="GGDEF"/>
    <property type="match status" value="1"/>
</dbReference>
<dbReference type="InterPro" id="IPR052163">
    <property type="entry name" value="DGC-Regulatory_Protein"/>
</dbReference>
<dbReference type="InterPro" id="IPR043128">
    <property type="entry name" value="Rev_trsase/Diguanyl_cyclase"/>
</dbReference>
<dbReference type="AlphaFoldDB" id="A0A318XII2"/>
<dbReference type="PANTHER" id="PTHR46663:SF2">
    <property type="entry name" value="GGDEF DOMAIN-CONTAINING PROTEIN"/>
    <property type="match status" value="1"/>
</dbReference>
<organism evidence="3 4">
    <name type="scientific">Ruminiclostridium sufflavum DSM 19573</name>
    <dbReference type="NCBI Taxonomy" id="1121337"/>
    <lineage>
        <taxon>Bacteria</taxon>
        <taxon>Bacillati</taxon>
        <taxon>Bacillota</taxon>
        <taxon>Clostridia</taxon>
        <taxon>Eubacteriales</taxon>
        <taxon>Oscillospiraceae</taxon>
        <taxon>Ruminiclostridium</taxon>
    </lineage>
</organism>
<comment type="caution">
    <text evidence="3">The sequence shown here is derived from an EMBL/GenBank/DDBJ whole genome shotgun (WGS) entry which is preliminary data.</text>
</comment>
<dbReference type="RefSeq" id="WP_110462631.1">
    <property type="nucleotide sequence ID" value="NZ_QKMR01000015.1"/>
</dbReference>
<dbReference type="SUPFAM" id="SSF55073">
    <property type="entry name" value="Nucleotide cyclase"/>
    <property type="match status" value="1"/>
</dbReference>
<dbReference type="OrthoDB" id="9804955at2"/>
<keyword evidence="1" id="KW-0472">Membrane</keyword>
<dbReference type="SMART" id="SM00267">
    <property type="entry name" value="GGDEF"/>
    <property type="match status" value="1"/>
</dbReference>
<dbReference type="EMBL" id="QKMR01000015">
    <property type="protein sequence ID" value="PYG86995.1"/>
    <property type="molecule type" value="Genomic_DNA"/>
</dbReference>
<gene>
    <name evidence="3" type="ORF">LY28_02618</name>
</gene>
<keyword evidence="1" id="KW-1133">Transmembrane helix</keyword>
<feature type="transmembrane region" description="Helical" evidence="1">
    <location>
        <begin position="134"/>
        <end position="155"/>
    </location>
</feature>
<dbReference type="NCBIfam" id="TIGR00254">
    <property type="entry name" value="GGDEF"/>
    <property type="match status" value="1"/>
</dbReference>
<dbReference type="Pfam" id="PF00990">
    <property type="entry name" value="GGDEF"/>
    <property type="match status" value="1"/>
</dbReference>
<dbReference type="InterPro" id="IPR029787">
    <property type="entry name" value="Nucleotide_cyclase"/>
</dbReference>
<feature type="transmembrane region" description="Helical" evidence="1">
    <location>
        <begin position="71"/>
        <end position="96"/>
    </location>
</feature>
<name>A0A318XII2_9FIRM</name>
<feature type="transmembrane region" description="Helical" evidence="1">
    <location>
        <begin position="352"/>
        <end position="373"/>
    </location>
</feature>
<reference evidence="3 4" key="1">
    <citation type="submission" date="2018-06" db="EMBL/GenBank/DDBJ databases">
        <title>Genomic Encyclopedia of Type Strains, Phase I: the one thousand microbial genomes (KMG-I) project.</title>
        <authorList>
            <person name="Kyrpides N."/>
        </authorList>
    </citation>
    <scope>NUCLEOTIDE SEQUENCE [LARGE SCALE GENOMIC DNA]</scope>
    <source>
        <strain evidence="3 4">DSM 19573</strain>
    </source>
</reference>
<proteinExistence type="predicted"/>
<dbReference type="Proteomes" id="UP000248132">
    <property type="component" value="Unassembled WGS sequence"/>
</dbReference>
<feature type="transmembrane region" description="Helical" evidence="1">
    <location>
        <begin position="40"/>
        <end position="65"/>
    </location>
</feature>
<dbReference type="CDD" id="cd01949">
    <property type="entry name" value="GGDEF"/>
    <property type="match status" value="1"/>
</dbReference>